<dbReference type="HAMAP" id="MF_02079">
    <property type="entry name" value="PGT_RodA"/>
    <property type="match status" value="1"/>
</dbReference>
<comment type="catalytic activity">
    <reaction evidence="11">
        <text>[GlcNAc-(1-&gt;4)-Mur2Ac(oyl-L-Ala-gamma-D-Glu-L-Lys-D-Ala-D-Ala)](n)-di-trans,octa-cis-undecaprenyl diphosphate + beta-D-GlcNAc-(1-&gt;4)-Mur2Ac(oyl-L-Ala-gamma-D-Glu-L-Lys-D-Ala-D-Ala)-di-trans,octa-cis-undecaprenyl diphosphate = [GlcNAc-(1-&gt;4)-Mur2Ac(oyl-L-Ala-gamma-D-Glu-L-Lys-D-Ala-D-Ala)](n+1)-di-trans,octa-cis-undecaprenyl diphosphate + di-trans,octa-cis-undecaprenyl diphosphate + H(+)</text>
        <dbReference type="Rhea" id="RHEA:23708"/>
        <dbReference type="Rhea" id="RHEA-COMP:9602"/>
        <dbReference type="Rhea" id="RHEA-COMP:9603"/>
        <dbReference type="ChEBI" id="CHEBI:15378"/>
        <dbReference type="ChEBI" id="CHEBI:58405"/>
        <dbReference type="ChEBI" id="CHEBI:60033"/>
        <dbReference type="ChEBI" id="CHEBI:78435"/>
        <dbReference type="EC" id="2.4.99.28"/>
    </reaction>
</comment>
<dbReference type="InterPro" id="IPR018365">
    <property type="entry name" value="Cell_cycle_FtsW-rel_CS"/>
</dbReference>
<comment type="function">
    <text evidence="11">Peptidoglycan polymerase that is essential for cell wall elongation.</text>
</comment>
<feature type="transmembrane region" description="Helical" evidence="11">
    <location>
        <begin position="57"/>
        <end position="74"/>
    </location>
</feature>
<evidence type="ECO:0000256" key="5">
    <source>
        <dbReference type="ARBA" id="ARBA00022692"/>
    </source>
</evidence>
<dbReference type="Pfam" id="PF01098">
    <property type="entry name" value="FTSW_RODA_SPOVE"/>
    <property type="match status" value="1"/>
</dbReference>
<dbReference type="GO" id="GO:0009252">
    <property type="term" value="P:peptidoglycan biosynthetic process"/>
    <property type="evidence" value="ECO:0007669"/>
    <property type="project" value="UniProtKB-UniRule"/>
</dbReference>
<gene>
    <name evidence="11" type="primary">mrdB</name>
    <name evidence="11" type="synonym">rodA</name>
    <name evidence="12" type="ORF">CRV10_01465</name>
</gene>
<dbReference type="NCBIfam" id="TIGR02210">
    <property type="entry name" value="rodA_shape"/>
    <property type="match status" value="1"/>
</dbReference>
<keyword evidence="4 11" id="KW-0808">Transferase</keyword>
<evidence type="ECO:0000256" key="8">
    <source>
        <dbReference type="ARBA" id="ARBA00022989"/>
    </source>
</evidence>
<dbReference type="PROSITE" id="PS00428">
    <property type="entry name" value="FTSW_RODA_SPOVE"/>
    <property type="match status" value="1"/>
</dbReference>
<dbReference type="AlphaFoldDB" id="A0A2P5SX81"/>
<evidence type="ECO:0000256" key="10">
    <source>
        <dbReference type="ARBA" id="ARBA00023316"/>
    </source>
</evidence>
<keyword evidence="10 11" id="KW-0961">Cell wall biogenesis/degradation</keyword>
<evidence type="ECO:0000256" key="4">
    <source>
        <dbReference type="ARBA" id="ARBA00022679"/>
    </source>
</evidence>
<evidence type="ECO:0000256" key="7">
    <source>
        <dbReference type="ARBA" id="ARBA00022984"/>
    </source>
</evidence>
<dbReference type="PANTHER" id="PTHR30474">
    <property type="entry name" value="CELL CYCLE PROTEIN"/>
    <property type="match status" value="1"/>
</dbReference>
<keyword evidence="2 11" id="KW-1003">Cell membrane</keyword>
<dbReference type="GO" id="GO:0008955">
    <property type="term" value="F:peptidoglycan glycosyltransferase activity"/>
    <property type="evidence" value="ECO:0007669"/>
    <property type="project" value="UniProtKB-UniRule"/>
</dbReference>
<dbReference type="InterPro" id="IPR001182">
    <property type="entry name" value="FtsW/RodA"/>
</dbReference>
<proteinExistence type="inferred from homology"/>
<dbReference type="OrthoDB" id="9768187at2"/>
<dbReference type="EMBL" id="PDKU01000001">
    <property type="protein sequence ID" value="PPI86939.1"/>
    <property type="molecule type" value="Genomic_DNA"/>
</dbReference>
<dbReference type="GO" id="GO:0032153">
    <property type="term" value="C:cell division site"/>
    <property type="evidence" value="ECO:0007669"/>
    <property type="project" value="TreeGrafter"/>
</dbReference>
<accession>A0A2P5SX81</accession>
<feature type="transmembrane region" description="Helical" evidence="11">
    <location>
        <begin position="167"/>
        <end position="183"/>
    </location>
</feature>
<reference evidence="12 13" key="1">
    <citation type="journal article" date="2018" name="Genome Biol. Evol.">
        <title>Cladogenesis and Genomic Streamlining in Extracellular Endosymbionts of Tropical Stink Bugs.</title>
        <authorList>
            <person name="Otero-Bravo A."/>
            <person name="Goffredi S."/>
            <person name="Sabree Z.L."/>
        </authorList>
    </citation>
    <scope>NUCLEOTIDE SEQUENCE [LARGE SCALE GENOMIC DNA]</scope>
    <source>
        <strain evidence="12 13">SoEL</strain>
    </source>
</reference>
<comment type="similarity">
    <text evidence="11">Belongs to the SEDS family. MrdB/RodA subfamily.</text>
</comment>
<dbReference type="GO" id="GO:0008360">
    <property type="term" value="P:regulation of cell shape"/>
    <property type="evidence" value="ECO:0007669"/>
    <property type="project" value="UniProtKB-KW"/>
</dbReference>
<keyword evidence="8 11" id="KW-1133">Transmembrane helix</keyword>
<feature type="transmembrane region" description="Helical" evidence="11">
    <location>
        <begin position="80"/>
        <end position="100"/>
    </location>
</feature>
<evidence type="ECO:0000256" key="11">
    <source>
        <dbReference type="HAMAP-Rule" id="MF_02079"/>
    </source>
</evidence>
<dbReference type="PANTHER" id="PTHR30474:SF1">
    <property type="entry name" value="PEPTIDOGLYCAN GLYCOSYLTRANSFERASE MRDB"/>
    <property type="match status" value="1"/>
</dbReference>
<evidence type="ECO:0000313" key="13">
    <source>
        <dbReference type="Proteomes" id="UP000296144"/>
    </source>
</evidence>
<feature type="transmembrane region" description="Helical" evidence="11">
    <location>
        <begin position="26"/>
        <end position="45"/>
    </location>
</feature>
<dbReference type="Proteomes" id="UP000296144">
    <property type="component" value="Unassembled WGS sequence"/>
</dbReference>
<organism evidence="12 13">
    <name type="scientific">Candidatus Pantoea edessiphila</name>
    <dbReference type="NCBI Taxonomy" id="2044610"/>
    <lineage>
        <taxon>Bacteria</taxon>
        <taxon>Pseudomonadati</taxon>
        <taxon>Pseudomonadota</taxon>
        <taxon>Gammaproteobacteria</taxon>
        <taxon>Enterobacterales</taxon>
        <taxon>Erwiniaceae</taxon>
        <taxon>Pantoea</taxon>
    </lineage>
</organism>
<protein>
    <recommendedName>
        <fullName evidence="11">Peptidoglycan glycosyltransferase MrdB</fullName>
        <shortName evidence="11">PGT</shortName>
        <ecNumber evidence="11">2.4.99.28</ecNumber>
    </recommendedName>
    <alternativeName>
        <fullName evidence="11">Cell elongation protein RodA</fullName>
    </alternativeName>
    <alternativeName>
        <fullName evidence="11">Cell wall polymerase</fullName>
    </alternativeName>
    <alternativeName>
        <fullName evidence="11">Peptidoglycan polymerase</fullName>
        <shortName evidence="11">PG polymerase</shortName>
    </alternativeName>
</protein>
<keyword evidence="9 11" id="KW-0472">Membrane</keyword>
<evidence type="ECO:0000256" key="9">
    <source>
        <dbReference type="ARBA" id="ARBA00023136"/>
    </source>
</evidence>
<feature type="transmembrane region" description="Helical" evidence="11">
    <location>
        <begin position="190"/>
        <end position="209"/>
    </location>
</feature>
<comment type="pathway">
    <text evidence="11">Cell wall biogenesis; peptidoglycan biosynthesis.</text>
</comment>
<evidence type="ECO:0000256" key="1">
    <source>
        <dbReference type="ARBA" id="ARBA00004141"/>
    </source>
</evidence>
<keyword evidence="5 11" id="KW-0812">Transmembrane</keyword>
<dbReference type="GO" id="GO:0005886">
    <property type="term" value="C:plasma membrane"/>
    <property type="evidence" value="ECO:0007669"/>
    <property type="project" value="UniProtKB-SubCell"/>
</dbReference>
<feature type="transmembrane region" description="Helical" evidence="11">
    <location>
        <begin position="270"/>
        <end position="296"/>
    </location>
</feature>
<dbReference type="GO" id="GO:0051301">
    <property type="term" value="P:cell division"/>
    <property type="evidence" value="ECO:0007669"/>
    <property type="project" value="InterPro"/>
</dbReference>
<evidence type="ECO:0000313" key="12">
    <source>
        <dbReference type="EMBL" id="PPI86939.1"/>
    </source>
</evidence>
<keyword evidence="3 11" id="KW-0328">Glycosyltransferase</keyword>
<dbReference type="GO" id="GO:0071555">
    <property type="term" value="P:cell wall organization"/>
    <property type="evidence" value="ECO:0007669"/>
    <property type="project" value="UniProtKB-KW"/>
</dbReference>
<evidence type="ECO:0000256" key="6">
    <source>
        <dbReference type="ARBA" id="ARBA00022960"/>
    </source>
</evidence>
<dbReference type="UniPathway" id="UPA00219"/>
<evidence type="ECO:0000256" key="3">
    <source>
        <dbReference type="ARBA" id="ARBA00022676"/>
    </source>
</evidence>
<name>A0A2P5SX81_9GAMM</name>
<keyword evidence="7 11" id="KW-0573">Peptidoglycan synthesis</keyword>
<evidence type="ECO:0000256" key="2">
    <source>
        <dbReference type="ARBA" id="ARBA00022475"/>
    </source>
</evidence>
<feature type="transmembrane region" description="Helical" evidence="11">
    <location>
        <begin position="143"/>
        <end position="161"/>
    </location>
</feature>
<keyword evidence="13" id="KW-1185">Reference proteome</keyword>
<dbReference type="GO" id="GO:0015648">
    <property type="term" value="F:lipid-linked peptidoglycan transporter activity"/>
    <property type="evidence" value="ECO:0007669"/>
    <property type="project" value="TreeGrafter"/>
</dbReference>
<dbReference type="InterPro" id="IPR011923">
    <property type="entry name" value="RodA/MrdB"/>
</dbReference>
<dbReference type="RefSeq" id="WP_136130065.1">
    <property type="nucleotide sequence ID" value="NZ_PDKU01000001.1"/>
</dbReference>
<sequence length="374" mass="41546">MSIKILNKNDNVPKYSIWMRMHIDPLLMLAIILVLIYGMMIVWSASGQNIVTMEKRIIQVIIGLATMIILAQLPPKIYEITAYYLYGICVILLIIVDIYGQISKGSQRWLDLGILRFQPSEIAKIVVPLAIAKLINRDCYQLTFIRIFISLIFISIPTLLIAKQPDLGTSILVAMSGLLVLFISGIGWKLIFIASIFIISFSPIFWFFLMQGYQRERISMLFYSHVDPLGAGYHIVQSKIAIGSGGLYGQGFLEGPQAQLNFVPESHTDFIFTVLAEELGLIGVLILFILYLLLIIRGLILALRAPSAFGCVIISTLMLILFIYIVVNVSMVSGILPVVGVPLPMVSYGGSALIVLMAGFGIMMSIDTHRKIPV</sequence>
<feature type="transmembrane region" description="Helical" evidence="11">
    <location>
        <begin position="347"/>
        <end position="366"/>
    </location>
</feature>
<feature type="transmembrane region" description="Helical" evidence="11">
    <location>
        <begin position="308"/>
        <end position="327"/>
    </location>
</feature>
<comment type="subcellular location">
    <subcellularLocation>
        <location evidence="11">Cell inner membrane</location>
        <topology evidence="11">Multi-pass membrane protein</topology>
    </subcellularLocation>
    <subcellularLocation>
        <location evidence="1">Membrane</location>
        <topology evidence="1">Multi-pass membrane protein</topology>
    </subcellularLocation>
</comment>
<comment type="caution">
    <text evidence="12">The sequence shown here is derived from an EMBL/GenBank/DDBJ whole genome shotgun (WGS) entry which is preliminary data.</text>
</comment>
<dbReference type="EC" id="2.4.99.28" evidence="11"/>
<keyword evidence="6 11" id="KW-0133">Cell shape</keyword>
<keyword evidence="11" id="KW-0997">Cell inner membrane</keyword>